<dbReference type="CDD" id="cd06170">
    <property type="entry name" value="LuxR_C_like"/>
    <property type="match status" value="1"/>
</dbReference>
<protein>
    <submittedName>
        <fullName evidence="2">LuxR family transcriptional regulator</fullName>
    </submittedName>
</protein>
<proteinExistence type="predicted"/>
<dbReference type="EMBL" id="BOPO01000055">
    <property type="protein sequence ID" value="GIL28024.1"/>
    <property type="molecule type" value="Genomic_DNA"/>
</dbReference>
<dbReference type="InterPro" id="IPR016032">
    <property type="entry name" value="Sig_transdc_resp-reg_C-effctor"/>
</dbReference>
<keyword evidence="3" id="KW-1185">Reference proteome</keyword>
<dbReference type="PRINTS" id="PR00038">
    <property type="entry name" value="HTHLUXR"/>
</dbReference>
<accession>A0A8J4ACQ3</accession>
<dbReference type="InterPro" id="IPR002182">
    <property type="entry name" value="NB-ARC"/>
</dbReference>
<dbReference type="GO" id="GO:0003677">
    <property type="term" value="F:DNA binding"/>
    <property type="evidence" value="ECO:0007669"/>
    <property type="project" value="InterPro"/>
</dbReference>
<evidence type="ECO:0000313" key="2">
    <source>
        <dbReference type="EMBL" id="GIL28024.1"/>
    </source>
</evidence>
<dbReference type="AlphaFoldDB" id="A0A8J4ACQ3"/>
<reference evidence="3" key="1">
    <citation type="journal article" date="2021" name="Int. J. Syst. Evol. Microbiol.">
        <title>Actinocatenispora comari sp. nov., an endophytic actinomycete isolated from aerial parts of Comarum salesowianum.</title>
        <authorList>
            <person name="Oyunbileg N."/>
            <person name="Iizaka Y."/>
            <person name="Hamada M."/>
            <person name="Davaapurev B.O."/>
            <person name="Fukumoto A."/>
            <person name="Tsetseg B."/>
            <person name="Kato F."/>
            <person name="Tamura T."/>
            <person name="Batkhuu J."/>
            <person name="Anzai Y."/>
        </authorList>
    </citation>
    <scope>NUCLEOTIDE SEQUENCE [LARGE SCALE GENOMIC DNA]</scope>
    <source>
        <strain evidence="3">NUM-2625</strain>
    </source>
</reference>
<dbReference type="PANTHER" id="PTHR47691">
    <property type="entry name" value="REGULATOR-RELATED"/>
    <property type="match status" value="1"/>
</dbReference>
<dbReference type="GO" id="GO:0006355">
    <property type="term" value="P:regulation of DNA-templated transcription"/>
    <property type="evidence" value="ECO:0007669"/>
    <property type="project" value="InterPro"/>
</dbReference>
<name>A0A8J4ACQ3_9ACTN</name>
<dbReference type="SMART" id="SM00421">
    <property type="entry name" value="HTH_LUXR"/>
    <property type="match status" value="1"/>
</dbReference>
<dbReference type="Proteomes" id="UP000614996">
    <property type="component" value="Unassembled WGS sequence"/>
</dbReference>
<dbReference type="InterPro" id="IPR036388">
    <property type="entry name" value="WH-like_DNA-bd_sf"/>
</dbReference>
<dbReference type="Pfam" id="PF00931">
    <property type="entry name" value="NB-ARC"/>
    <property type="match status" value="1"/>
</dbReference>
<dbReference type="InterPro" id="IPR027417">
    <property type="entry name" value="P-loop_NTPase"/>
</dbReference>
<dbReference type="SUPFAM" id="SSF46894">
    <property type="entry name" value="C-terminal effector domain of the bipartite response regulators"/>
    <property type="match status" value="1"/>
</dbReference>
<dbReference type="Pfam" id="PF00196">
    <property type="entry name" value="GerE"/>
    <property type="match status" value="1"/>
</dbReference>
<feature type="domain" description="HTH luxR-type" evidence="1">
    <location>
        <begin position="725"/>
        <end position="790"/>
    </location>
</feature>
<dbReference type="Gene3D" id="1.10.10.10">
    <property type="entry name" value="Winged helix-like DNA-binding domain superfamily/Winged helix DNA-binding domain"/>
    <property type="match status" value="1"/>
</dbReference>
<dbReference type="Gene3D" id="3.40.50.300">
    <property type="entry name" value="P-loop containing nucleotide triphosphate hydrolases"/>
    <property type="match status" value="1"/>
</dbReference>
<organism evidence="2 3">
    <name type="scientific">Actinocatenispora comari</name>
    <dbReference type="NCBI Taxonomy" id="2807577"/>
    <lineage>
        <taxon>Bacteria</taxon>
        <taxon>Bacillati</taxon>
        <taxon>Actinomycetota</taxon>
        <taxon>Actinomycetes</taxon>
        <taxon>Micromonosporales</taxon>
        <taxon>Micromonosporaceae</taxon>
        <taxon>Actinocatenispora</taxon>
    </lineage>
</organism>
<evidence type="ECO:0000313" key="3">
    <source>
        <dbReference type="Proteomes" id="UP000614996"/>
    </source>
</evidence>
<sequence>MSVSENDRSARLPLDYGPLVGRLAEERRVMTLLDRNPLVTLTGTGGVGKTRLAVRIANSVAASMPGGACVVELAGLPPLGTTTVQQIYAAIGRATGSFNQQSGLDVLVDYLDEHRSLLVLDNCEHVAAPVREAVTALLAGVPGLRILATSRQPLHLHEAGEQVVDLAPLSTTDAIEAFLAYASAGGARLAAGGTGAASDPQARAELQQITTLVEALDRLPLALRLASAWLATTSLAVLIHAVTADRWHTVVDLRPEAEPDGRHSALRRVDDWSWSLCTPAEQQVWQWISVFRNPAAQHELVAVCAGTGLARPAIARAVAGLRDKRILSAGIGRDRVPRLYLLETERQYGAEKLAAAGLLPAARAAHSSYYASLTTAAVADWMGPAEVEVLHGVHAQLDHIANAVDYRIADGELVGACTIVCDLTRSRSPFLCGGLSDVRDIADRVIRAFHRPPPAGEPAVGGPQEAVLLAATMATDGWVTVTQGFPDRAFELIAASHKLHEQWQLEPTPPLLFAEGGALALAYGDPAAVPLLDAARTAFDAPETGGDHQMATMMWAMAQGFIAAPDAEAAAAEYLRVAQGAQAPWNVSWAHWVRALAALGHHHLADARDQCRQALLLQDGIGDLWGLTWSLLVAAAIVTESLDPDRPDQRQAQRAAWLAAAAEERRRLIGVRIAGLRPLAQLHERVMARVGAVLDPRTLERQLDDGRRRHHQAVDYALDDRRPARQHPTGKLTRRQLEVARLMVRGLTYAQVAEALHLSERTVEGYAADLLHRLGLDKRTQLTQDVLDRAGTGDGG</sequence>
<evidence type="ECO:0000259" key="1">
    <source>
        <dbReference type="PROSITE" id="PS50043"/>
    </source>
</evidence>
<dbReference type="PROSITE" id="PS50043">
    <property type="entry name" value="HTH_LUXR_2"/>
    <property type="match status" value="1"/>
</dbReference>
<gene>
    <name evidence="2" type="ORF">NUM_32780</name>
</gene>
<dbReference type="PRINTS" id="PR00364">
    <property type="entry name" value="DISEASERSIST"/>
</dbReference>
<dbReference type="SUPFAM" id="SSF52540">
    <property type="entry name" value="P-loop containing nucleoside triphosphate hydrolases"/>
    <property type="match status" value="1"/>
</dbReference>
<dbReference type="InterPro" id="IPR000792">
    <property type="entry name" value="Tscrpt_reg_LuxR_C"/>
</dbReference>
<dbReference type="PANTHER" id="PTHR47691:SF3">
    <property type="entry name" value="HTH-TYPE TRANSCRIPTIONAL REGULATOR RV0890C-RELATED"/>
    <property type="match status" value="1"/>
</dbReference>
<comment type="caution">
    <text evidence="2">The sequence shown here is derived from an EMBL/GenBank/DDBJ whole genome shotgun (WGS) entry which is preliminary data.</text>
</comment>